<feature type="active site" description="Thioimidate intermediate" evidence="6">
    <location>
        <position position="326"/>
    </location>
</feature>
<accession>A0AB39TCM1</accession>
<reference evidence="11" key="1">
    <citation type="submission" date="2024-07" db="EMBL/GenBank/DDBJ databases">
        <authorList>
            <person name="Yu S.T."/>
        </authorList>
    </citation>
    <scope>NUCLEOTIDE SEQUENCE</scope>
    <source>
        <strain evidence="11">R44</strain>
    </source>
</reference>
<dbReference type="PANTHER" id="PTHR11911:SF111">
    <property type="entry name" value="INOSINE-5'-MONOPHOSPHATE DEHYDROGENASE"/>
    <property type="match status" value="1"/>
</dbReference>
<dbReference type="SUPFAM" id="SSF51412">
    <property type="entry name" value="Inosine monophosphate dehydrogenase (IMPDH)"/>
    <property type="match status" value="1"/>
</dbReference>
<evidence type="ECO:0000256" key="4">
    <source>
        <dbReference type="ARBA" id="ARBA00023002"/>
    </source>
</evidence>
<dbReference type="Pfam" id="PF00571">
    <property type="entry name" value="CBS"/>
    <property type="match status" value="1"/>
</dbReference>
<evidence type="ECO:0000259" key="10">
    <source>
        <dbReference type="PROSITE" id="PS51371"/>
    </source>
</evidence>
<feature type="binding site" description="in other chain" evidence="8">
    <location>
        <position position="321"/>
    </location>
    <ligand>
        <name>K(+)</name>
        <dbReference type="ChEBI" id="CHEBI:29103"/>
        <note>ligand shared between two tetrameric partners</note>
    </ligand>
</feature>
<keyword evidence="3" id="KW-0660">Purine salvage</keyword>
<dbReference type="PROSITE" id="PS51371">
    <property type="entry name" value="CBS"/>
    <property type="match status" value="2"/>
</dbReference>
<dbReference type="CDD" id="cd00381">
    <property type="entry name" value="IMPDH"/>
    <property type="match status" value="1"/>
</dbReference>
<evidence type="ECO:0000256" key="3">
    <source>
        <dbReference type="ARBA" id="ARBA00022726"/>
    </source>
</evidence>
<evidence type="ECO:0000256" key="5">
    <source>
        <dbReference type="ARBA" id="ARBA00023122"/>
    </source>
</evidence>
<feature type="binding site" description="in other chain" evidence="8">
    <location>
        <position position="323"/>
    </location>
    <ligand>
        <name>K(+)</name>
        <dbReference type="ChEBI" id="CHEBI:29103"/>
        <note>ligand shared between two tetrameric partners</note>
    </ligand>
</feature>
<evidence type="ECO:0000256" key="8">
    <source>
        <dbReference type="PIRSR" id="PIRSR000130-4"/>
    </source>
</evidence>
<dbReference type="GO" id="GO:0046872">
    <property type="term" value="F:metal ion binding"/>
    <property type="evidence" value="ECO:0007669"/>
    <property type="project" value="UniProtKB-KW"/>
</dbReference>
<dbReference type="EMBL" id="CP163444">
    <property type="protein sequence ID" value="XDQ76263.1"/>
    <property type="molecule type" value="Genomic_DNA"/>
</dbReference>
<feature type="binding site" description="in other chain" evidence="8">
    <location>
        <position position="326"/>
    </location>
    <ligand>
        <name>K(+)</name>
        <dbReference type="ChEBI" id="CHEBI:29103"/>
        <note>ligand shared between two tetrameric partners</note>
    </ligand>
</feature>
<keyword evidence="7" id="KW-0520">NAD</keyword>
<dbReference type="SUPFAM" id="SSF54631">
    <property type="entry name" value="CBS-domain pair"/>
    <property type="match status" value="1"/>
</dbReference>
<comment type="similarity">
    <text evidence="1">Belongs to the IMPDH/GMPR family.</text>
</comment>
<feature type="domain" description="CBS" evidence="10">
    <location>
        <begin position="175"/>
        <end position="232"/>
    </location>
</feature>
<dbReference type="Pfam" id="PF00478">
    <property type="entry name" value="IMPDH"/>
    <property type="match status" value="1"/>
</dbReference>
<dbReference type="InterPro" id="IPR046342">
    <property type="entry name" value="CBS_dom_sf"/>
</dbReference>
<evidence type="ECO:0000256" key="6">
    <source>
        <dbReference type="PIRSR" id="PIRSR000130-1"/>
    </source>
</evidence>
<sequence length="506" mass="54591">MCRLLAGDDVKILPEISRTLSEYLLIPGLTTEDCTPDNVDLGAPLVRHRVGEEPGIRIATPMVSAIMQAVSSPTLAVALAQVGGLSFVHQNQQIEEQAADVRAVKRHKAGFRTCEVTVAPTTPLGEVARQLADTEQGVAVVTATGDADGEFLGIISLDDFHLERHGASETAGNRMRGRDGLVTAPATVSLSDANELIWQHHLDVLPVLEDGRVVSLVLKRDYQAHKTYHRASVDAEKRLRVGAGINSRDFKDRIPALVEAGADVLCLDSSDGYSVYQAKTVEFARETYGDDVHVGAGNVVDGRAFRYLADAGAAFVKVGIGGGAICTTRAQKGIGRGQASALLDVVEARDAYAQETGVYVPLCCDGGLLNDSHMAMALAMGADFIMLGRYFARLDESPSRKMQIGGQWYKEYWGEGSRRAQNAARYGQRGQMVFEEGVDGYVPYAGSLYDNVERTRAKLTSTMISCGSTNLRDFHRDAVLVPVSAESFKQTGAEVQLRRPTIDSGE</sequence>
<evidence type="ECO:0000256" key="2">
    <source>
        <dbReference type="ARBA" id="ARBA00022723"/>
    </source>
</evidence>
<dbReference type="EC" id="1.1.1.205" evidence="11"/>
<evidence type="ECO:0000256" key="7">
    <source>
        <dbReference type="PIRSR" id="PIRSR000130-3"/>
    </source>
</evidence>
<dbReference type="PIRSF" id="PIRSF000130">
    <property type="entry name" value="IMPDH"/>
    <property type="match status" value="1"/>
</dbReference>
<dbReference type="InterPro" id="IPR013785">
    <property type="entry name" value="Aldolase_TIM"/>
</dbReference>
<keyword evidence="5 9" id="KW-0129">CBS domain</keyword>
<feature type="active site" description="Proton acceptor" evidence="6">
    <location>
        <position position="425"/>
    </location>
</feature>
<evidence type="ECO:0000313" key="11">
    <source>
        <dbReference type="EMBL" id="XDQ76263.1"/>
    </source>
</evidence>
<gene>
    <name evidence="11" type="ORF">AB5J54_39670</name>
</gene>
<evidence type="ECO:0000256" key="9">
    <source>
        <dbReference type="PROSITE-ProRule" id="PRU00703"/>
    </source>
</evidence>
<dbReference type="InterPro" id="IPR000644">
    <property type="entry name" value="CBS_dom"/>
</dbReference>
<feature type="binding site" evidence="7">
    <location>
        <begin position="319"/>
        <end position="321"/>
    </location>
    <ligand>
        <name>NAD(+)</name>
        <dbReference type="ChEBI" id="CHEBI:57540"/>
    </ligand>
</feature>
<keyword evidence="8" id="KW-0630">Potassium</keyword>
<organism evidence="11">
    <name type="scientific">Streptomyces sp. R44</name>
    <dbReference type="NCBI Taxonomy" id="3238633"/>
    <lineage>
        <taxon>Bacteria</taxon>
        <taxon>Bacillati</taxon>
        <taxon>Actinomycetota</taxon>
        <taxon>Actinomycetes</taxon>
        <taxon>Kitasatosporales</taxon>
        <taxon>Streptomycetaceae</taxon>
        <taxon>Streptomyces</taxon>
    </lineage>
</organism>
<dbReference type="SMART" id="SM01240">
    <property type="entry name" value="IMPDH"/>
    <property type="match status" value="1"/>
</dbReference>
<dbReference type="GO" id="GO:0006183">
    <property type="term" value="P:GTP biosynthetic process"/>
    <property type="evidence" value="ECO:0007669"/>
    <property type="project" value="TreeGrafter"/>
</dbReference>
<dbReference type="InterPro" id="IPR005990">
    <property type="entry name" value="IMP_DH"/>
</dbReference>
<keyword evidence="4 11" id="KW-0560">Oxidoreductase</keyword>
<dbReference type="PANTHER" id="PTHR11911">
    <property type="entry name" value="INOSINE-5-MONOPHOSPHATE DEHYDROGENASE RELATED"/>
    <property type="match status" value="1"/>
</dbReference>
<keyword evidence="2" id="KW-0479">Metal-binding</keyword>
<protein>
    <submittedName>
        <fullName evidence="11">IMP dehydrogenase</fullName>
        <ecNumber evidence="11">1.1.1.205</ecNumber>
    </submittedName>
</protein>
<dbReference type="Gene3D" id="3.20.20.70">
    <property type="entry name" value="Aldolase class I"/>
    <property type="match status" value="1"/>
</dbReference>
<dbReference type="GO" id="GO:0003938">
    <property type="term" value="F:IMP dehydrogenase activity"/>
    <property type="evidence" value="ECO:0007669"/>
    <property type="project" value="UniProtKB-EC"/>
</dbReference>
<dbReference type="FunFam" id="3.20.20.70:FF:000424">
    <property type="entry name" value="Inosine-5'-monophosphate dehydrogenase 2"/>
    <property type="match status" value="1"/>
</dbReference>
<evidence type="ECO:0000256" key="1">
    <source>
        <dbReference type="ARBA" id="ARBA00005502"/>
    </source>
</evidence>
<dbReference type="NCBIfam" id="NF005493">
    <property type="entry name" value="PRK07107.1"/>
    <property type="match status" value="1"/>
</dbReference>
<dbReference type="InterPro" id="IPR001093">
    <property type="entry name" value="IMP_DH_GMPRt"/>
</dbReference>
<proteinExistence type="inferred from homology"/>
<feature type="domain" description="CBS" evidence="10">
    <location>
        <begin position="111"/>
        <end position="170"/>
    </location>
</feature>
<name>A0AB39TCM1_9ACTN</name>
<dbReference type="AlphaFoldDB" id="A0AB39TCM1"/>
<feature type="binding site" evidence="7">
    <location>
        <begin position="268"/>
        <end position="270"/>
    </location>
    <ligand>
        <name>NAD(+)</name>
        <dbReference type="ChEBI" id="CHEBI:57540"/>
    </ligand>
</feature>
<dbReference type="GO" id="GO:0006166">
    <property type="term" value="P:purine ribonucleoside salvage"/>
    <property type="evidence" value="ECO:0007669"/>
    <property type="project" value="UniProtKB-KW"/>
</dbReference>
<dbReference type="RefSeq" id="WP_369148856.1">
    <property type="nucleotide sequence ID" value="NZ_CP163444.1"/>
</dbReference>